<evidence type="ECO:0000313" key="3">
    <source>
        <dbReference type="Proteomes" id="UP001333996"/>
    </source>
</evidence>
<feature type="chain" id="PRO_5045530342" evidence="1">
    <location>
        <begin position="30"/>
        <end position="544"/>
    </location>
</feature>
<name>A0ABU7FYV8_9ACTN</name>
<proteinExistence type="predicted"/>
<keyword evidence="1" id="KW-0732">Signal</keyword>
<organism evidence="2 3">
    <name type="scientific">Streptomyces chiangmaiensis</name>
    <dbReference type="NCBI Taxonomy" id="766497"/>
    <lineage>
        <taxon>Bacteria</taxon>
        <taxon>Bacillati</taxon>
        <taxon>Actinomycetota</taxon>
        <taxon>Actinomycetes</taxon>
        <taxon>Kitasatosporales</taxon>
        <taxon>Streptomycetaceae</taxon>
        <taxon>Streptomyces</taxon>
    </lineage>
</organism>
<evidence type="ECO:0000313" key="2">
    <source>
        <dbReference type="EMBL" id="MED7828294.1"/>
    </source>
</evidence>
<keyword evidence="3" id="KW-1185">Reference proteome</keyword>
<evidence type="ECO:0000256" key="1">
    <source>
        <dbReference type="SAM" id="SignalP"/>
    </source>
</evidence>
<accession>A0ABU7FYV8</accession>
<gene>
    <name evidence="2" type="ORF">VXC91_42135</name>
</gene>
<dbReference type="RefSeq" id="WP_329512643.1">
    <property type="nucleotide sequence ID" value="NZ_BAAAYZ010000151.1"/>
</dbReference>
<sequence length="544" mass="57497">MILKSAARAAAISTAILAGMVTAPGQASADTTGPVVSEIGKIRTDTGLELTADIDAPAGVTSVTATITANVPNTFVSTVTDFHLVSGTATSGTWQSSGALGLDIYAGYRVAITAQDSQGTVSLPGRGMLDYRPTPVFHDTAYEPTALSFEHQDINVTGRLTEYDPASGDTGTPWQTTAATGVFVTWDGHTSPHNATAADGTFAFTVHPGDVQNTTLHVFVSNTTAYAQGPDSEPITSVDSPVRITLDHTGSTGALVGSTQVISGTAERQQEDGTWVPLANIPLPIQDNKGTGATWATTDATGRFSQTVTVTNDTTIWTVSDTRPFLTPTSVRYTVANPVAKVSLYANKPTVDAYSRLHISGYLTVPGVRWPSGGRVYIQQSNDGHTGWTSIGSTTIDTSADGFAASVLTVTNPHGYWRYYYPGAPGFTAAYSPVVHAFRYQTAISGGKPSSTRVTKGHTVTISGTLKQNGYGYWTPLPKATVQIFFRPSGSSTWHLITSAHTSSTGYFAAHPTITRSGTWRVLYKTPDQVHVNAYGPMVWVTAI</sequence>
<dbReference type="Proteomes" id="UP001333996">
    <property type="component" value="Unassembled WGS sequence"/>
</dbReference>
<protein>
    <submittedName>
        <fullName evidence="2">Uncharacterized protein</fullName>
    </submittedName>
</protein>
<feature type="signal peptide" evidence="1">
    <location>
        <begin position="1"/>
        <end position="29"/>
    </location>
</feature>
<comment type="caution">
    <text evidence="2">The sequence shown here is derived from an EMBL/GenBank/DDBJ whole genome shotgun (WGS) entry which is preliminary data.</text>
</comment>
<dbReference type="EMBL" id="JAYWVC010000349">
    <property type="protein sequence ID" value="MED7828294.1"/>
    <property type="molecule type" value="Genomic_DNA"/>
</dbReference>
<reference evidence="2" key="1">
    <citation type="submission" date="2024-01" db="EMBL/GenBank/DDBJ databases">
        <title>First draft genome sequence data of TA4-1, the type strain of Gram-positive actinobacterium Streptomyces chiangmaiensis.</title>
        <authorList>
            <person name="Yasawong M."/>
            <person name="Nantapong N."/>
        </authorList>
    </citation>
    <scope>NUCLEOTIDE SEQUENCE</scope>
    <source>
        <strain evidence="2">TA4-1</strain>
    </source>
</reference>